<dbReference type="GeneID" id="90000811"/>
<keyword evidence="2" id="KW-1185">Reference proteome</keyword>
<evidence type="ECO:0000313" key="1">
    <source>
        <dbReference type="EMBL" id="KAK5939944.1"/>
    </source>
</evidence>
<proteinExistence type="predicted"/>
<dbReference type="Proteomes" id="UP001334248">
    <property type="component" value="Unassembled WGS sequence"/>
</dbReference>
<name>A0ABR0RH43_9EURO</name>
<accession>A0ABR0RH43</accession>
<protein>
    <submittedName>
        <fullName evidence="1">Uncharacterized protein</fullName>
    </submittedName>
</protein>
<organism evidence="1 2">
    <name type="scientific">Knufia obscura</name>
    <dbReference type="NCBI Taxonomy" id="1635080"/>
    <lineage>
        <taxon>Eukaryota</taxon>
        <taxon>Fungi</taxon>
        <taxon>Dikarya</taxon>
        <taxon>Ascomycota</taxon>
        <taxon>Pezizomycotina</taxon>
        <taxon>Eurotiomycetes</taxon>
        <taxon>Chaetothyriomycetidae</taxon>
        <taxon>Chaetothyriales</taxon>
        <taxon>Trichomeriaceae</taxon>
        <taxon>Knufia</taxon>
    </lineage>
</organism>
<gene>
    <name evidence="1" type="ORF">PMZ80_007362</name>
</gene>
<sequence>MIKPTTSAHDFAPVFKVLVEQAASGKVNFEFKDAWNPDVLYSNLAGQDLDVVSFKLIMERDKHSFALCDLASTMPQP</sequence>
<evidence type="ECO:0000313" key="2">
    <source>
        <dbReference type="Proteomes" id="UP001334248"/>
    </source>
</evidence>
<reference evidence="1 2" key="1">
    <citation type="journal article" date="2023" name="Res Sq">
        <title>Genomic and morphological characterization of Knufia obscura isolated from the Mars 2020 spacecraft assembly facility.</title>
        <authorList>
            <person name="Chander A.M."/>
            <person name="Teixeira M.M."/>
            <person name="Singh N.K."/>
            <person name="Williams M.P."/>
            <person name="Parker C.W."/>
            <person name="Leo P."/>
            <person name="Stajich J.E."/>
            <person name="Torok T."/>
            <person name="Tighe S."/>
            <person name="Mason C.E."/>
            <person name="Venkateswaran K."/>
        </authorList>
    </citation>
    <scope>NUCLEOTIDE SEQUENCE [LARGE SCALE GENOMIC DNA]</scope>
    <source>
        <strain evidence="1 2">CCFEE 5817</strain>
    </source>
</reference>
<comment type="caution">
    <text evidence="1">The sequence shown here is derived from an EMBL/GenBank/DDBJ whole genome shotgun (WGS) entry which is preliminary data.</text>
</comment>
<dbReference type="EMBL" id="JAVHJV010000009">
    <property type="protein sequence ID" value="KAK5939944.1"/>
    <property type="molecule type" value="Genomic_DNA"/>
</dbReference>
<dbReference type="RefSeq" id="XP_064728034.1">
    <property type="nucleotide sequence ID" value="XM_064875770.1"/>
</dbReference>